<dbReference type="OrthoDB" id="5512054at2759"/>
<evidence type="ECO:0000313" key="2">
    <source>
        <dbReference type="Proteomes" id="UP000242474"/>
    </source>
</evidence>
<sequence length="392" mass="43802">MVFETSQHMSQIRSQGYIELDHQSAIVITETNVRSESQNEKDDNKTVCLECLASPPRNVMSCPDTKCHRWLIECMGNVVVITDTKKILWAAEFAREVRCVWWIDNNSIGVVSVADQIQQGILTLFVIDVSTIDNKQQQSVIQLALSANTNARVPLHVIAYNHHIVCAIPGESSDTSILWHWRINNTQQNDSTVILRGVQVVESVQLGSEYSTVLGLRWIKGDIGIAATQTSVFWFTTGLYQRVVDVACNLQRLDMLSWRWDESIVAVDTKSISNQCPVPPERPVLCLPGPTGMSFYELGVKGHPVPLRIRQTFPRGWVWLCASTTAYAILSPCRRMATVCRMPTGEKLYTVRIHPSNIDDIIQDGWLLGDSSACALSTGEMLYIVSPLSLNG</sequence>
<dbReference type="EMBL" id="KZ303506">
    <property type="protein sequence ID" value="PIA15554.1"/>
    <property type="molecule type" value="Genomic_DNA"/>
</dbReference>
<keyword evidence="2" id="KW-1185">Reference proteome</keyword>
<accession>A0A2G5B973</accession>
<gene>
    <name evidence="1" type="ORF">COEREDRAFT_87740</name>
</gene>
<name>A0A2G5B973_COERN</name>
<reference evidence="1 2" key="1">
    <citation type="journal article" date="2015" name="Genome Biol. Evol.">
        <title>Phylogenomic analyses indicate that early fungi evolved digesting cell walls of algal ancestors of land plants.</title>
        <authorList>
            <person name="Chang Y."/>
            <person name="Wang S."/>
            <person name="Sekimoto S."/>
            <person name="Aerts A.L."/>
            <person name="Choi C."/>
            <person name="Clum A."/>
            <person name="LaButti K.M."/>
            <person name="Lindquist E.A."/>
            <person name="Yee Ngan C."/>
            <person name="Ohm R.A."/>
            <person name="Salamov A.A."/>
            <person name="Grigoriev I.V."/>
            <person name="Spatafora J.W."/>
            <person name="Berbee M.L."/>
        </authorList>
    </citation>
    <scope>NUCLEOTIDE SEQUENCE [LARGE SCALE GENOMIC DNA]</scope>
    <source>
        <strain evidence="1 2">NRRL 1564</strain>
    </source>
</reference>
<proteinExistence type="predicted"/>
<dbReference type="AlphaFoldDB" id="A0A2G5B973"/>
<organism evidence="1 2">
    <name type="scientific">Coemansia reversa (strain ATCC 12441 / NRRL 1564)</name>
    <dbReference type="NCBI Taxonomy" id="763665"/>
    <lineage>
        <taxon>Eukaryota</taxon>
        <taxon>Fungi</taxon>
        <taxon>Fungi incertae sedis</taxon>
        <taxon>Zoopagomycota</taxon>
        <taxon>Kickxellomycotina</taxon>
        <taxon>Kickxellomycetes</taxon>
        <taxon>Kickxellales</taxon>
        <taxon>Kickxellaceae</taxon>
        <taxon>Coemansia</taxon>
    </lineage>
</organism>
<dbReference type="Proteomes" id="UP000242474">
    <property type="component" value="Unassembled WGS sequence"/>
</dbReference>
<evidence type="ECO:0000313" key="1">
    <source>
        <dbReference type="EMBL" id="PIA15554.1"/>
    </source>
</evidence>
<protein>
    <submittedName>
        <fullName evidence="1">Uncharacterized protein</fullName>
    </submittedName>
</protein>